<keyword evidence="3" id="KW-1185">Reference proteome</keyword>
<name>A0A518DWD9_9BACT</name>
<dbReference type="RefSeq" id="WP_145054811.1">
    <property type="nucleotide sequence ID" value="NZ_CP036433.1"/>
</dbReference>
<reference evidence="2 3" key="1">
    <citation type="submission" date="2019-02" db="EMBL/GenBank/DDBJ databases">
        <title>Deep-cultivation of Planctomycetes and their phenomic and genomic characterization uncovers novel biology.</title>
        <authorList>
            <person name="Wiegand S."/>
            <person name="Jogler M."/>
            <person name="Boedeker C."/>
            <person name="Pinto D."/>
            <person name="Vollmers J."/>
            <person name="Rivas-Marin E."/>
            <person name="Kohn T."/>
            <person name="Peeters S.H."/>
            <person name="Heuer A."/>
            <person name="Rast P."/>
            <person name="Oberbeckmann S."/>
            <person name="Bunk B."/>
            <person name="Jeske O."/>
            <person name="Meyerdierks A."/>
            <person name="Storesund J.E."/>
            <person name="Kallscheuer N."/>
            <person name="Luecker S."/>
            <person name="Lage O.M."/>
            <person name="Pohl T."/>
            <person name="Merkel B.J."/>
            <person name="Hornburger P."/>
            <person name="Mueller R.-W."/>
            <person name="Bruemmer F."/>
            <person name="Labrenz M."/>
            <person name="Spormann A.M."/>
            <person name="Op den Camp H."/>
            <person name="Overmann J."/>
            <person name="Amann R."/>
            <person name="Jetten M.S.M."/>
            <person name="Mascher T."/>
            <person name="Medema M.H."/>
            <person name="Devos D.P."/>
            <person name="Kaster A.-K."/>
            <person name="Ovreas L."/>
            <person name="Rohde M."/>
            <person name="Galperin M.Y."/>
            <person name="Jogler C."/>
        </authorList>
    </citation>
    <scope>NUCLEOTIDE SEQUENCE [LARGE SCALE GENOMIC DNA]</scope>
    <source>
        <strain evidence="2 3">Pla85_3_4</strain>
    </source>
</reference>
<evidence type="ECO:0000313" key="2">
    <source>
        <dbReference type="EMBL" id="QDU96147.1"/>
    </source>
</evidence>
<gene>
    <name evidence="2" type="ORF">Pla8534_39660</name>
</gene>
<dbReference type="PANTHER" id="PTHR13887">
    <property type="entry name" value="GLUTATHIONE S-TRANSFERASE KAPPA"/>
    <property type="match status" value="1"/>
</dbReference>
<dbReference type="Gene3D" id="3.40.30.10">
    <property type="entry name" value="Glutaredoxin"/>
    <property type="match status" value="1"/>
</dbReference>
<organism evidence="2 3">
    <name type="scientific">Lignipirellula cremea</name>
    <dbReference type="NCBI Taxonomy" id="2528010"/>
    <lineage>
        <taxon>Bacteria</taxon>
        <taxon>Pseudomonadati</taxon>
        <taxon>Planctomycetota</taxon>
        <taxon>Planctomycetia</taxon>
        <taxon>Pirellulales</taxon>
        <taxon>Pirellulaceae</taxon>
        <taxon>Lignipirellula</taxon>
    </lineage>
</organism>
<dbReference type="KEGG" id="lcre:Pla8534_39660"/>
<dbReference type="InterPro" id="IPR001853">
    <property type="entry name" value="DSBA-like_thioredoxin_dom"/>
</dbReference>
<sequence length="230" mass="25547">MTLNIDVISDVICPWCYIGKRRMERAIALAGREDVRVRWRPFQLNPTMPIKGISRKEYRSNKFGSWERSLALDATVAEAGQAEGISFRFDNIEKTPNTLNAHRLIWLADQEGVQDAVVETLFRAYFTEGQDLTSNSCLLDLASQGGLDRRRTEAFLESSDGLAAVQDEEDQARRAGVQGVPLFIINDSVVLSGAREPSAFLEAFRSLNAESPPNALPEVCDARPDGEPNC</sequence>
<dbReference type="OrthoDB" id="9799122at2"/>
<dbReference type="AlphaFoldDB" id="A0A518DWD9"/>
<dbReference type="Pfam" id="PF01323">
    <property type="entry name" value="DSBA"/>
    <property type="match status" value="1"/>
</dbReference>
<dbReference type="GO" id="GO:0016491">
    <property type="term" value="F:oxidoreductase activity"/>
    <property type="evidence" value="ECO:0007669"/>
    <property type="project" value="InterPro"/>
</dbReference>
<dbReference type="CDD" id="cd03024">
    <property type="entry name" value="DsbA_FrnE"/>
    <property type="match status" value="1"/>
</dbReference>
<evidence type="ECO:0000313" key="3">
    <source>
        <dbReference type="Proteomes" id="UP000317648"/>
    </source>
</evidence>
<dbReference type="EMBL" id="CP036433">
    <property type="protein sequence ID" value="QDU96147.1"/>
    <property type="molecule type" value="Genomic_DNA"/>
</dbReference>
<accession>A0A518DWD9</accession>
<dbReference type="Proteomes" id="UP000317648">
    <property type="component" value="Chromosome"/>
</dbReference>
<dbReference type="PANTHER" id="PTHR13887:SF41">
    <property type="entry name" value="THIOREDOXIN SUPERFAMILY PROTEIN"/>
    <property type="match status" value="1"/>
</dbReference>
<evidence type="ECO:0000259" key="1">
    <source>
        <dbReference type="Pfam" id="PF01323"/>
    </source>
</evidence>
<protein>
    <submittedName>
        <fullName evidence="2">DSBA-like thioredoxin domain protein</fullName>
    </submittedName>
</protein>
<dbReference type="SUPFAM" id="SSF52833">
    <property type="entry name" value="Thioredoxin-like"/>
    <property type="match status" value="1"/>
</dbReference>
<dbReference type="InterPro" id="IPR036249">
    <property type="entry name" value="Thioredoxin-like_sf"/>
</dbReference>
<feature type="domain" description="DSBA-like thioredoxin" evidence="1">
    <location>
        <begin position="5"/>
        <end position="203"/>
    </location>
</feature>
<proteinExistence type="predicted"/>